<protein>
    <recommendedName>
        <fullName evidence="3">DUF2267 domain-containing protein</fullName>
    </recommendedName>
</protein>
<dbReference type="InterPro" id="IPR018727">
    <property type="entry name" value="DUF2267"/>
</dbReference>
<dbReference type="EMBL" id="BONU01000001">
    <property type="protein sequence ID" value="GIG71742.1"/>
    <property type="molecule type" value="Genomic_DNA"/>
</dbReference>
<dbReference type="RefSeq" id="WP_168076294.1">
    <property type="nucleotide sequence ID" value="NZ_BAAAQJ010000026.1"/>
</dbReference>
<accession>A0A8J3LER2</accession>
<dbReference type="Proteomes" id="UP000653674">
    <property type="component" value="Unassembled WGS sequence"/>
</dbReference>
<organism evidence="1 2">
    <name type="scientific">Planosporangium flavigriseum</name>
    <dbReference type="NCBI Taxonomy" id="373681"/>
    <lineage>
        <taxon>Bacteria</taxon>
        <taxon>Bacillati</taxon>
        <taxon>Actinomycetota</taxon>
        <taxon>Actinomycetes</taxon>
        <taxon>Micromonosporales</taxon>
        <taxon>Micromonosporaceae</taxon>
        <taxon>Planosporangium</taxon>
    </lineage>
</organism>
<dbReference type="Pfam" id="PF10025">
    <property type="entry name" value="DUF2267"/>
    <property type="match status" value="2"/>
</dbReference>
<name>A0A8J3LER2_9ACTN</name>
<evidence type="ECO:0000313" key="1">
    <source>
        <dbReference type="EMBL" id="GIG71742.1"/>
    </source>
</evidence>
<dbReference type="Gene3D" id="1.10.490.110">
    <property type="entry name" value="Uncharacterized conserved protein DUF2267"/>
    <property type="match status" value="2"/>
</dbReference>
<comment type="caution">
    <text evidence="1">The sequence shown here is derived from an EMBL/GenBank/DDBJ whole genome shotgun (WGS) entry which is preliminary data.</text>
</comment>
<sequence length="265" mass="29523">MDYEQFISLVEQAIGTDREHAERAAHATLATLGEHLGRDECRQVVPQLPPELGGWLFSAGAAQSFDVIEFLRRVAERELTDPATAERHVRAVFMALGRALTPDEYDDVVSRLSNDYVPLLPRGPTAGGGASLDTFLAGVARRARVSEDIARRATEAVLETLGERIGPGEIEDLLTHLPVALHPPLKRGAARWDDSTSRMPVEEFLFRIAERSRIPTDRSSLLPPPSAREYARAVFNTLRETVRTEFFDVTVQLPNEYWNLVARQA</sequence>
<evidence type="ECO:0000313" key="2">
    <source>
        <dbReference type="Proteomes" id="UP000653674"/>
    </source>
</evidence>
<evidence type="ECO:0008006" key="3">
    <source>
        <dbReference type="Google" id="ProtNLM"/>
    </source>
</evidence>
<gene>
    <name evidence="1" type="ORF">Pfl04_01460</name>
</gene>
<reference evidence="1" key="1">
    <citation type="submission" date="2021-01" db="EMBL/GenBank/DDBJ databases">
        <title>Whole genome shotgun sequence of Planosporangium flavigriseum NBRC 105377.</title>
        <authorList>
            <person name="Komaki H."/>
            <person name="Tamura T."/>
        </authorList>
    </citation>
    <scope>NUCLEOTIDE SEQUENCE</scope>
    <source>
        <strain evidence="1">NBRC 105377</strain>
    </source>
</reference>
<proteinExistence type="predicted"/>
<dbReference type="InterPro" id="IPR038282">
    <property type="entry name" value="DUF2267_sf"/>
</dbReference>
<dbReference type="AlphaFoldDB" id="A0A8J3LER2"/>
<keyword evidence="2" id="KW-1185">Reference proteome</keyword>